<evidence type="ECO:0000313" key="2">
    <source>
        <dbReference type="EMBL" id="KIK01222.1"/>
    </source>
</evidence>
<dbReference type="AlphaFoldDB" id="A0A0C9XU37"/>
<feature type="region of interest" description="Disordered" evidence="1">
    <location>
        <begin position="255"/>
        <end position="373"/>
    </location>
</feature>
<feature type="compositionally biased region" description="Low complexity" evidence="1">
    <location>
        <begin position="290"/>
        <end position="322"/>
    </location>
</feature>
<organism evidence="2 3">
    <name type="scientific">Laccaria amethystina LaAM-08-1</name>
    <dbReference type="NCBI Taxonomy" id="1095629"/>
    <lineage>
        <taxon>Eukaryota</taxon>
        <taxon>Fungi</taxon>
        <taxon>Dikarya</taxon>
        <taxon>Basidiomycota</taxon>
        <taxon>Agaricomycotina</taxon>
        <taxon>Agaricomycetes</taxon>
        <taxon>Agaricomycetidae</taxon>
        <taxon>Agaricales</taxon>
        <taxon>Agaricineae</taxon>
        <taxon>Hydnangiaceae</taxon>
        <taxon>Laccaria</taxon>
    </lineage>
</organism>
<evidence type="ECO:0008006" key="4">
    <source>
        <dbReference type="Google" id="ProtNLM"/>
    </source>
</evidence>
<reference evidence="2 3" key="1">
    <citation type="submission" date="2014-04" db="EMBL/GenBank/DDBJ databases">
        <authorList>
            <consortium name="DOE Joint Genome Institute"/>
            <person name="Kuo A."/>
            <person name="Kohler A."/>
            <person name="Nagy L.G."/>
            <person name="Floudas D."/>
            <person name="Copeland A."/>
            <person name="Barry K.W."/>
            <person name="Cichocki N."/>
            <person name="Veneault-Fourrey C."/>
            <person name="LaButti K."/>
            <person name="Lindquist E.A."/>
            <person name="Lipzen A."/>
            <person name="Lundell T."/>
            <person name="Morin E."/>
            <person name="Murat C."/>
            <person name="Sun H."/>
            <person name="Tunlid A."/>
            <person name="Henrissat B."/>
            <person name="Grigoriev I.V."/>
            <person name="Hibbett D.S."/>
            <person name="Martin F."/>
            <person name="Nordberg H.P."/>
            <person name="Cantor M.N."/>
            <person name="Hua S.X."/>
        </authorList>
    </citation>
    <scope>NUCLEOTIDE SEQUENCE [LARGE SCALE GENOMIC DNA]</scope>
    <source>
        <strain evidence="2 3">LaAM-08-1</strain>
    </source>
</reference>
<proteinExistence type="predicted"/>
<protein>
    <recommendedName>
        <fullName evidence="4">F-box domain-containing protein</fullName>
    </recommendedName>
</protein>
<feature type="region of interest" description="Disordered" evidence="1">
    <location>
        <begin position="1"/>
        <end position="20"/>
    </location>
</feature>
<reference evidence="3" key="2">
    <citation type="submission" date="2015-01" db="EMBL/GenBank/DDBJ databases">
        <title>Evolutionary Origins and Diversification of the Mycorrhizal Mutualists.</title>
        <authorList>
            <consortium name="DOE Joint Genome Institute"/>
            <consortium name="Mycorrhizal Genomics Consortium"/>
            <person name="Kohler A."/>
            <person name="Kuo A."/>
            <person name="Nagy L.G."/>
            <person name="Floudas D."/>
            <person name="Copeland A."/>
            <person name="Barry K.W."/>
            <person name="Cichocki N."/>
            <person name="Veneault-Fourrey C."/>
            <person name="LaButti K."/>
            <person name="Lindquist E.A."/>
            <person name="Lipzen A."/>
            <person name="Lundell T."/>
            <person name="Morin E."/>
            <person name="Murat C."/>
            <person name="Riley R."/>
            <person name="Ohm R."/>
            <person name="Sun H."/>
            <person name="Tunlid A."/>
            <person name="Henrissat B."/>
            <person name="Grigoriev I.V."/>
            <person name="Hibbett D.S."/>
            <person name="Martin F."/>
        </authorList>
    </citation>
    <scope>NUCLEOTIDE SEQUENCE [LARGE SCALE GENOMIC DNA]</scope>
    <source>
        <strain evidence="3">LaAM-08-1</strain>
    </source>
</reference>
<evidence type="ECO:0000256" key="1">
    <source>
        <dbReference type="SAM" id="MobiDB-lite"/>
    </source>
</evidence>
<accession>A0A0C9XU37</accession>
<keyword evidence="3" id="KW-1185">Reference proteome</keyword>
<dbReference type="Gene3D" id="3.80.10.10">
    <property type="entry name" value="Ribonuclease Inhibitor"/>
    <property type="match status" value="1"/>
</dbReference>
<dbReference type="HOGENOM" id="CLU_305029_0_0_1"/>
<gene>
    <name evidence="2" type="ORF">K443DRAFT_7060</name>
</gene>
<dbReference type="OrthoDB" id="3128006at2759"/>
<dbReference type="InterPro" id="IPR032675">
    <property type="entry name" value="LRR_dom_sf"/>
</dbReference>
<sequence length="1076" mass="118771">MALSGSYRDRSDAPLPQRPSSRLPSLDLCRLVALFSCYENSSPPPSSRITTTMKVKFFQLATKIRTGRRSHVRTEGTEVVSNEEVDDPGGPPRRKLSTRIKYLFKRADRYPVGEDVLQENLNHPNPNSLFRRLNFKRSRVPAVLIGTPQLAERIPSTDVLNDRTSVIPLSENRHGHSPPIPLGEGAIAGPSTLPPPLKTSFTESDEDRDECESVYYTMADSASLLSSNANGSVQEDVEALGHRHDNADEEVIASPDTYSLTGDPHTSRAPLLIPEPPIGLISETPDGSTSPASSSPASQQPLRPRQQTWASSRSSYFSLSRSTTEEYTSLSRSQTEDRSSSSRSQTDDYVSLSRSQDEENSSLSRSQTGGSSSQLFQFTNVKGLTPNRSSSSDACAGSLSQSINDVLPAELIMWVLSLCLRLPIGCFDGALWRRITRTCYQLRLVCSKWNNLIVSAHLMISSVLPSSLSPCVLPPSEVLLWYKEQIARKSVFDNLSLSVRQDCRATGCRYWGPYHLDLTSLRMLSSAIPKCRGLKVFFPRSFVADWLQADDNATTTATEVTIPMSFATPNLRYLSWTFNLPLSAPIPPEFEFPWFALRHVQHGLTWSLLTSVELDCPLTIEDCLFVLSEGQENLERVSFRTVDGLGGEWTSTITLPRLDSLSVEGIGDLGLLFSFLEMERHRRLGITSHTREGELCEPTPSLHALNVHWDSLTHVDLYCHLTTSDLVSLMCGLFNIVSFQWRGHLTPDADAGASLLGAMTALHMLDHLTEAIIHSNQAGCETILDILTESHTASLRKIIIDKPVMHFSAPLIPVLGDWALQSRKFNEMKAALYSITLNDVEHPISISDAWAILSECPQLKELDVRVAGDAPSSALLPRDGLSSDLQVLKLDLDVSVSILFRNLSLPNLATLEMTFSDSNHIYAKNLDAALERWGCPLTYLLLRNSNLGEETLITCLKTVSSTLKDLLIYGAGPRPGCTIGKLALQRLTLQEGLNHNLCPKLQSLTLEPCVAPDGALAQLLSSKAPPLMCCGKIVPLRRVRVSFLKTVVPSMREVREEDLGMIRGLKATGMDIELVD</sequence>
<evidence type="ECO:0000313" key="3">
    <source>
        <dbReference type="Proteomes" id="UP000054477"/>
    </source>
</evidence>
<dbReference type="EMBL" id="KN838610">
    <property type="protein sequence ID" value="KIK01222.1"/>
    <property type="molecule type" value="Genomic_DNA"/>
</dbReference>
<name>A0A0C9XU37_9AGAR</name>
<dbReference type="Proteomes" id="UP000054477">
    <property type="component" value="Unassembled WGS sequence"/>
</dbReference>
<feature type="compositionally biased region" description="Low complexity" evidence="1">
    <location>
        <begin position="361"/>
        <end position="373"/>
    </location>
</feature>
<feature type="region of interest" description="Disordered" evidence="1">
    <location>
        <begin position="69"/>
        <end position="94"/>
    </location>
</feature>